<keyword evidence="3" id="KW-1185">Reference proteome</keyword>
<name>A0ABW7Y6Y4_STRCE</name>
<evidence type="ECO:0008006" key="4">
    <source>
        <dbReference type="Google" id="ProtNLM"/>
    </source>
</evidence>
<comment type="caution">
    <text evidence="2">The sequence shown here is derived from an EMBL/GenBank/DDBJ whole genome shotgun (WGS) entry which is preliminary data.</text>
</comment>
<feature type="transmembrane region" description="Helical" evidence="1">
    <location>
        <begin position="6"/>
        <end position="27"/>
    </location>
</feature>
<reference evidence="2 3" key="1">
    <citation type="submission" date="2024-10" db="EMBL/GenBank/DDBJ databases">
        <title>The Natural Products Discovery Center: Release of the First 8490 Sequenced Strains for Exploring Actinobacteria Biosynthetic Diversity.</title>
        <authorList>
            <person name="Kalkreuter E."/>
            <person name="Kautsar S.A."/>
            <person name="Yang D."/>
            <person name="Bader C.D."/>
            <person name="Teijaro C.N."/>
            <person name="Fluegel L."/>
            <person name="Davis C.M."/>
            <person name="Simpson J.R."/>
            <person name="Lauterbach L."/>
            <person name="Steele A.D."/>
            <person name="Gui C."/>
            <person name="Meng S."/>
            <person name="Li G."/>
            <person name="Viehrig K."/>
            <person name="Ye F."/>
            <person name="Su P."/>
            <person name="Kiefer A.F."/>
            <person name="Nichols A."/>
            <person name="Cepeda A.J."/>
            <person name="Yan W."/>
            <person name="Fan B."/>
            <person name="Jiang Y."/>
            <person name="Adhikari A."/>
            <person name="Zheng C.-J."/>
            <person name="Schuster L."/>
            <person name="Cowan T.M."/>
            <person name="Smanski M.J."/>
            <person name="Chevrette M.G."/>
            <person name="De Carvalho L.P.S."/>
            <person name="Shen B."/>
        </authorList>
    </citation>
    <scope>NUCLEOTIDE SEQUENCE [LARGE SCALE GENOMIC DNA]</scope>
    <source>
        <strain evidence="2 3">NPDC051599</strain>
    </source>
</reference>
<sequence length="95" mass="10067">MSRMELFMAVLTAVCGVYAVLGVLWWVRDRADRAAVARLDAVDIDPYHAIATADGDDLGADRAGAAELLLAGLIRIEEDGQVAVTARGADPGRMP</sequence>
<gene>
    <name evidence="2" type="ORF">ACIA8P_23875</name>
</gene>
<evidence type="ECO:0000313" key="3">
    <source>
        <dbReference type="Proteomes" id="UP001612415"/>
    </source>
</evidence>
<dbReference type="RefSeq" id="WP_398658303.1">
    <property type="nucleotide sequence ID" value="NZ_JBITDC010000008.1"/>
</dbReference>
<evidence type="ECO:0000256" key="1">
    <source>
        <dbReference type="SAM" id="Phobius"/>
    </source>
</evidence>
<accession>A0ABW7Y6Y4</accession>
<keyword evidence="1" id="KW-1133">Transmembrane helix</keyword>
<dbReference type="EMBL" id="JBITDC010000008">
    <property type="protein sequence ID" value="MFI5677672.1"/>
    <property type="molecule type" value="Genomic_DNA"/>
</dbReference>
<dbReference type="Proteomes" id="UP001612415">
    <property type="component" value="Unassembled WGS sequence"/>
</dbReference>
<proteinExistence type="predicted"/>
<evidence type="ECO:0000313" key="2">
    <source>
        <dbReference type="EMBL" id="MFI5677672.1"/>
    </source>
</evidence>
<organism evidence="2 3">
    <name type="scientific">Streptomyces cellulosae</name>
    <dbReference type="NCBI Taxonomy" id="1968"/>
    <lineage>
        <taxon>Bacteria</taxon>
        <taxon>Bacillati</taxon>
        <taxon>Actinomycetota</taxon>
        <taxon>Actinomycetes</taxon>
        <taxon>Kitasatosporales</taxon>
        <taxon>Streptomycetaceae</taxon>
        <taxon>Streptomyces</taxon>
    </lineage>
</organism>
<keyword evidence="1" id="KW-0812">Transmembrane</keyword>
<protein>
    <recommendedName>
        <fullName evidence="4">TIGR04222 domain-containing membrane protein</fullName>
    </recommendedName>
</protein>
<keyword evidence="1" id="KW-0472">Membrane</keyword>